<dbReference type="EMBL" id="RQFT01000003">
    <property type="protein sequence ID" value="TGL08451.1"/>
    <property type="molecule type" value="Genomic_DNA"/>
</dbReference>
<dbReference type="Proteomes" id="UP000297641">
    <property type="component" value="Unassembled WGS sequence"/>
</dbReference>
<sequence>MESLPESPFTYKASVPKTQTSVEGAGGVGVVFTGGIMGSVGLIGRFVSAFWELEPENARTPNKELGSDFPV</sequence>
<comment type="caution">
    <text evidence="1">The sequence shown here is derived from an EMBL/GenBank/DDBJ whole genome shotgun (WGS) entry which is preliminary data.</text>
</comment>
<proteinExistence type="predicted"/>
<evidence type="ECO:0000313" key="2">
    <source>
        <dbReference type="Proteomes" id="UP000297641"/>
    </source>
</evidence>
<name>A0A7I0HVS8_9LEPT</name>
<dbReference type="AlphaFoldDB" id="A0A7I0HVS8"/>
<gene>
    <name evidence="1" type="ORF">EHQ43_05250</name>
</gene>
<organism evidence="1 2">
    <name type="scientific">Leptospira bouyouniensis</name>
    <dbReference type="NCBI Taxonomy" id="2484911"/>
    <lineage>
        <taxon>Bacteria</taxon>
        <taxon>Pseudomonadati</taxon>
        <taxon>Spirochaetota</taxon>
        <taxon>Spirochaetia</taxon>
        <taxon>Leptospirales</taxon>
        <taxon>Leptospiraceae</taxon>
        <taxon>Leptospira</taxon>
    </lineage>
</organism>
<evidence type="ECO:0000313" key="1">
    <source>
        <dbReference type="EMBL" id="TGL08451.1"/>
    </source>
</evidence>
<accession>A0A7I0HVS8</accession>
<dbReference type="RefSeq" id="WP_135770295.1">
    <property type="nucleotide sequence ID" value="NZ_RQFT01000003.1"/>
</dbReference>
<reference evidence="1 2" key="1">
    <citation type="journal article" date="2019" name="PLoS Negl. Trop. Dis.">
        <title>Revisiting the worldwide diversity of Leptospira species in the environment.</title>
        <authorList>
            <person name="Vincent A.T."/>
            <person name="Schiettekatte O."/>
            <person name="Bourhy P."/>
            <person name="Veyrier F.J."/>
            <person name="Picardeau M."/>
        </authorList>
    </citation>
    <scope>NUCLEOTIDE SEQUENCE [LARGE SCALE GENOMIC DNA]</scope>
    <source>
        <strain evidence="1 2">201800273</strain>
    </source>
</reference>
<protein>
    <submittedName>
        <fullName evidence="1">Uncharacterized protein</fullName>
    </submittedName>
</protein>